<evidence type="ECO:0000313" key="3">
    <source>
        <dbReference type="Proteomes" id="UP000258309"/>
    </source>
</evidence>
<accession>A0A3E2HCH5</accession>
<dbReference type="PANTHER" id="PTHR15837">
    <property type="entry name" value="RAN GUANINE NUCLEOTIDE RELEASE FACTOR"/>
    <property type="match status" value="1"/>
</dbReference>
<feature type="non-terminal residue" evidence="2">
    <location>
        <position position="1"/>
    </location>
</feature>
<evidence type="ECO:0000313" key="2">
    <source>
        <dbReference type="EMBL" id="RFU30842.1"/>
    </source>
</evidence>
<dbReference type="Proteomes" id="UP000258309">
    <property type="component" value="Unassembled WGS sequence"/>
</dbReference>
<sequence>MNPETGPKPWDFTAVYDLLHALSPPRDLIQNDLQEESSIFISPFVDDGDKKPVALGDFSRLWTHLGRPLDPLPSKSDSDSSGSSSSLSEQSIFTLSPVDDTEPSDDCSNKPKEVRWKDDIDGTGVAELRKNGAGTPVAVDLETISPLNKGRQRSSSRRLGVDSLVCASVPESHTLQAPSLSHPTNRPSAHNGAGLDSKREVEFQYHTPQRQILHSRELVGMISAQNTPTPSINSRYLSSILSNTYQSQNTPPQIPLSPAVNLWANIIEPFERLTPTEKRKRLINKLRVIYGSFEIPSSLVLSQPDSSIYFAGPQAIPEGIHVFVDCSNIVIGFYNSLRKARGLHPQAYIKNALLSWSSLALVLERGRSVARRVLVGSTSKDVKLPQYLAEAEKLGYELNILERVLKHKNLTPKKGRSNGNGYATSGHSSGSEAPYMSTKVMSEQGVDEILHMKLLESIVDTEKPSTIVLASGDAAEAEYSGGFLKNVQRALLKGWKVEIVAWSDGLSQTYKLLDLSRKWHGQFTIVELDGFSEDILAL</sequence>
<feature type="compositionally biased region" description="Low complexity" evidence="1">
    <location>
        <begin position="69"/>
        <end position="88"/>
    </location>
</feature>
<dbReference type="OMA" id="IRMEDRA"/>
<dbReference type="GO" id="GO:0031267">
    <property type="term" value="F:small GTPase binding"/>
    <property type="evidence" value="ECO:0007669"/>
    <property type="project" value="TreeGrafter"/>
</dbReference>
<dbReference type="GO" id="GO:0005085">
    <property type="term" value="F:guanyl-nucleotide exchange factor activity"/>
    <property type="evidence" value="ECO:0007669"/>
    <property type="project" value="TreeGrafter"/>
</dbReference>
<keyword evidence="3" id="KW-1185">Reference proteome</keyword>
<evidence type="ECO:0008006" key="4">
    <source>
        <dbReference type="Google" id="ProtNLM"/>
    </source>
</evidence>
<dbReference type="PANTHER" id="PTHR15837:SF5">
    <property type="entry name" value="NYN DOMAIN-CONTAINING PROTEIN"/>
    <property type="match status" value="1"/>
</dbReference>
<feature type="non-terminal residue" evidence="2">
    <location>
        <position position="538"/>
    </location>
</feature>
<dbReference type="GO" id="GO:0006606">
    <property type="term" value="P:protein import into nucleus"/>
    <property type="evidence" value="ECO:0007669"/>
    <property type="project" value="TreeGrafter"/>
</dbReference>
<evidence type="ECO:0000256" key="1">
    <source>
        <dbReference type="SAM" id="MobiDB-lite"/>
    </source>
</evidence>
<feature type="compositionally biased region" description="Polar residues" evidence="1">
    <location>
        <begin position="417"/>
        <end position="431"/>
    </location>
</feature>
<feature type="compositionally biased region" description="Basic and acidic residues" evidence="1">
    <location>
        <begin position="107"/>
        <end position="118"/>
    </location>
</feature>
<protein>
    <recommendedName>
        <fullName evidence="4">NYN domain-containing protein</fullName>
    </recommendedName>
</protein>
<dbReference type="Gene3D" id="3.40.50.1010">
    <property type="entry name" value="5'-nuclease"/>
    <property type="match status" value="1"/>
</dbReference>
<feature type="region of interest" description="Disordered" evidence="1">
    <location>
        <begin position="411"/>
        <end position="434"/>
    </location>
</feature>
<dbReference type="STRING" id="5539.A0A3E2HCH5"/>
<comment type="caution">
    <text evidence="2">The sequence shown here is derived from an EMBL/GenBank/DDBJ whole genome shotgun (WGS) entry which is preliminary data.</text>
</comment>
<dbReference type="InterPro" id="IPR007681">
    <property type="entry name" value="Mog1"/>
</dbReference>
<gene>
    <name evidence="2" type="ORF">B7463_g5481</name>
</gene>
<name>A0A3E2HCH5_SCYLI</name>
<dbReference type="GO" id="GO:0005634">
    <property type="term" value="C:nucleus"/>
    <property type="evidence" value="ECO:0007669"/>
    <property type="project" value="TreeGrafter"/>
</dbReference>
<feature type="compositionally biased region" description="Polar residues" evidence="1">
    <location>
        <begin position="175"/>
        <end position="188"/>
    </location>
</feature>
<proteinExistence type="predicted"/>
<dbReference type="CDD" id="cd18724">
    <property type="entry name" value="PIN_LabA-like"/>
    <property type="match status" value="1"/>
</dbReference>
<feature type="region of interest" description="Disordered" evidence="1">
    <location>
        <begin position="175"/>
        <end position="194"/>
    </location>
</feature>
<feature type="region of interest" description="Disordered" evidence="1">
    <location>
        <begin position="69"/>
        <end position="118"/>
    </location>
</feature>
<reference evidence="2 3" key="1">
    <citation type="submission" date="2018-05" db="EMBL/GenBank/DDBJ databases">
        <title>Draft genome sequence of Scytalidium lignicola DSM 105466, a ubiquitous saprotrophic fungus.</title>
        <authorList>
            <person name="Buettner E."/>
            <person name="Gebauer A.M."/>
            <person name="Hofrichter M."/>
            <person name="Liers C."/>
            <person name="Kellner H."/>
        </authorList>
    </citation>
    <scope>NUCLEOTIDE SEQUENCE [LARGE SCALE GENOMIC DNA]</scope>
    <source>
        <strain evidence="2 3">DSM 105466</strain>
    </source>
</reference>
<organism evidence="2 3">
    <name type="scientific">Scytalidium lignicola</name>
    <name type="common">Hyphomycete</name>
    <dbReference type="NCBI Taxonomy" id="5539"/>
    <lineage>
        <taxon>Eukaryota</taxon>
        <taxon>Fungi</taxon>
        <taxon>Dikarya</taxon>
        <taxon>Ascomycota</taxon>
        <taxon>Pezizomycotina</taxon>
        <taxon>Leotiomycetes</taxon>
        <taxon>Leotiomycetes incertae sedis</taxon>
        <taxon>Scytalidium</taxon>
    </lineage>
</organism>
<dbReference type="OrthoDB" id="5590473at2759"/>
<dbReference type="AlphaFoldDB" id="A0A3E2HCH5"/>
<dbReference type="EMBL" id="NCSJ02000090">
    <property type="protein sequence ID" value="RFU30842.1"/>
    <property type="molecule type" value="Genomic_DNA"/>
</dbReference>